<organism evidence="2 3">
    <name type="scientific">Claviceps africana</name>
    <dbReference type="NCBI Taxonomy" id="83212"/>
    <lineage>
        <taxon>Eukaryota</taxon>
        <taxon>Fungi</taxon>
        <taxon>Dikarya</taxon>
        <taxon>Ascomycota</taxon>
        <taxon>Pezizomycotina</taxon>
        <taxon>Sordariomycetes</taxon>
        <taxon>Hypocreomycetidae</taxon>
        <taxon>Hypocreales</taxon>
        <taxon>Clavicipitaceae</taxon>
        <taxon>Claviceps</taxon>
    </lineage>
</organism>
<keyword evidence="3" id="KW-1185">Reference proteome</keyword>
<feature type="signal peptide" evidence="1">
    <location>
        <begin position="1"/>
        <end position="16"/>
    </location>
</feature>
<proteinExistence type="predicted"/>
<evidence type="ECO:0000313" key="2">
    <source>
        <dbReference type="EMBL" id="KAG5921128.1"/>
    </source>
</evidence>
<dbReference type="PANTHER" id="PTHR40640:SF1">
    <property type="entry name" value="ANCHORED GLYCOPROTEIN, PUTATIVE (AFU_ORTHOLOGUE AFUA_8G04860)-RELATED"/>
    <property type="match status" value="1"/>
</dbReference>
<dbReference type="AlphaFoldDB" id="A0A8K0J3K2"/>
<reference evidence="2" key="1">
    <citation type="journal article" date="2020" name="bioRxiv">
        <title>Whole genome comparisons of ergot fungi reveals the divergence and evolution of species within the genus Claviceps are the result of varying mechanisms driving genome evolution and host range expansion.</title>
        <authorList>
            <person name="Wyka S.A."/>
            <person name="Mondo S.J."/>
            <person name="Liu M."/>
            <person name="Dettman J."/>
            <person name="Nalam V."/>
            <person name="Broders K.D."/>
        </authorList>
    </citation>
    <scope>NUCLEOTIDE SEQUENCE</scope>
    <source>
        <strain evidence="2">CCC 489</strain>
    </source>
</reference>
<dbReference type="Proteomes" id="UP000811619">
    <property type="component" value="Unassembled WGS sequence"/>
</dbReference>
<dbReference type="PANTHER" id="PTHR40640">
    <property type="entry name" value="ANCHORED GLYCOPROTEIN, PUTATIVE (AFU_ORTHOLOGUE AFUA_8G04860)-RELATED"/>
    <property type="match status" value="1"/>
</dbReference>
<keyword evidence="1" id="KW-0732">Signal</keyword>
<evidence type="ECO:0000313" key="3">
    <source>
        <dbReference type="Proteomes" id="UP000811619"/>
    </source>
</evidence>
<gene>
    <name evidence="2" type="ORF">E4U42_005963</name>
</gene>
<evidence type="ECO:0000256" key="1">
    <source>
        <dbReference type="SAM" id="SignalP"/>
    </source>
</evidence>
<comment type="caution">
    <text evidence="2">The sequence shown here is derived from an EMBL/GenBank/DDBJ whole genome shotgun (WGS) entry which is preliminary data.</text>
</comment>
<sequence>MLLLAILAFATSAVSAAQPTPTLQLLFLGDKNPMVASVVADTAAAVTLAVQCPPGTASEDCGLPPEGVTITQGPKTWGLSLVVPAETGTISMCQNCKLDPAAADATCTVVSSSGIYSASSQAVLSDYTQMMYPVIITAGAEKLTATSGATATAVSAASSSPSSSPSSSSPATATATATNAARLMVTQSGVVLAGVAGVVAGVLAL</sequence>
<name>A0A8K0J3K2_9HYPO</name>
<accession>A0A8K0J3K2</accession>
<dbReference type="OrthoDB" id="4991875at2759"/>
<dbReference type="EMBL" id="SRPY01000578">
    <property type="protein sequence ID" value="KAG5921128.1"/>
    <property type="molecule type" value="Genomic_DNA"/>
</dbReference>
<protein>
    <recommendedName>
        <fullName evidence="4">GPI anchored protein</fullName>
    </recommendedName>
</protein>
<evidence type="ECO:0008006" key="4">
    <source>
        <dbReference type="Google" id="ProtNLM"/>
    </source>
</evidence>
<feature type="chain" id="PRO_5035462275" description="GPI anchored protein" evidence="1">
    <location>
        <begin position="17"/>
        <end position="205"/>
    </location>
</feature>